<evidence type="ECO:0008006" key="3">
    <source>
        <dbReference type="Google" id="ProtNLM"/>
    </source>
</evidence>
<dbReference type="Pfam" id="PF05728">
    <property type="entry name" value="UPF0227"/>
    <property type="match status" value="1"/>
</dbReference>
<dbReference type="EMBL" id="RCCJ01000001">
    <property type="protein sequence ID" value="RLJ70806.1"/>
    <property type="molecule type" value="Genomic_DNA"/>
</dbReference>
<evidence type="ECO:0000313" key="1">
    <source>
        <dbReference type="EMBL" id="RLJ70806.1"/>
    </source>
</evidence>
<name>A0A497XPA3_9AQUI</name>
<protein>
    <recommendedName>
        <fullName evidence="3">Alpha/beta hydrolase</fullName>
    </recommendedName>
</protein>
<evidence type="ECO:0000313" key="2">
    <source>
        <dbReference type="Proteomes" id="UP000267841"/>
    </source>
</evidence>
<gene>
    <name evidence="1" type="ORF">BCF55_1089</name>
</gene>
<dbReference type="OrthoDB" id="128799at2"/>
<proteinExistence type="predicted"/>
<dbReference type="Gene3D" id="3.40.50.1820">
    <property type="entry name" value="alpha/beta hydrolase"/>
    <property type="match status" value="1"/>
</dbReference>
<dbReference type="Proteomes" id="UP000267841">
    <property type="component" value="Unassembled WGS sequence"/>
</dbReference>
<dbReference type="AlphaFoldDB" id="A0A497XPA3"/>
<organism evidence="1 2">
    <name type="scientific">Hydrogenivirga caldilitoris</name>
    <dbReference type="NCBI Taxonomy" id="246264"/>
    <lineage>
        <taxon>Bacteria</taxon>
        <taxon>Pseudomonadati</taxon>
        <taxon>Aquificota</taxon>
        <taxon>Aquificia</taxon>
        <taxon>Aquificales</taxon>
        <taxon>Aquificaceae</taxon>
        <taxon>Hydrogenivirga</taxon>
    </lineage>
</organism>
<dbReference type="SUPFAM" id="SSF53474">
    <property type="entry name" value="alpha/beta-Hydrolases"/>
    <property type="match status" value="1"/>
</dbReference>
<dbReference type="InterPro" id="IPR029058">
    <property type="entry name" value="AB_hydrolase_fold"/>
</dbReference>
<keyword evidence="2" id="KW-1185">Reference proteome</keyword>
<dbReference type="InterPro" id="IPR008886">
    <property type="entry name" value="UPF0227/Esterase_YqiA"/>
</dbReference>
<dbReference type="RefSeq" id="WP_121011109.1">
    <property type="nucleotide sequence ID" value="NZ_RCCJ01000001.1"/>
</dbReference>
<comment type="caution">
    <text evidence="1">The sequence shown here is derived from an EMBL/GenBank/DDBJ whole genome shotgun (WGS) entry which is preliminary data.</text>
</comment>
<accession>A0A497XPA3</accession>
<reference evidence="1 2" key="1">
    <citation type="submission" date="2018-10" db="EMBL/GenBank/DDBJ databases">
        <title>Genomic Encyclopedia of Archaeal and Bacterial Type Strains, Phase II (KMG-II): from individual species to whole genera.</title>
        <authorList>
            <person name="Goeker M."/>
        </authorList>
    </citation>
    <scope>NUCLEOTIDE SEQUENCE [LARGE SCALE GENOMIC DNA]</scope>
    <source>
        <strain evidence="1 2">DSM 16510</strain>
    </source>
</reference>
<sequence>MFFYDENNPEKLWIHLHGFATNVLGSKIEFARNYFRRTKAYSFFAMDMDYEKHTTTEVLIVLEAIVLGFSERYKHITLCGSSHGAYIATNYIRFRKLGNIKGLLLLAPSFETLSLIVKELGEEKVKRWLEGKETLRFKEQDLEIEVRQDFATDIIRNGYEILQGNEVRFPEEPPVDIVIVHGEEDEVVPIERTRLFVEHVRVNRFLEVEDDHQLSKSFGKVLTELVERGEL</sequence>